<dbReference type="InterPro" id="IPR000522">
    <property type="entry name" value="ABC_transptr_permease_BtuC"/>
</dbReference>
<reference evidence="10" key="1">
    <citation type="journal article" date="2019" name="Int. J. Syst. Evol. Microbiol.">
        <title>The Global Catalogue of Microorganisms (GCM) 10K type strain sequencing project: providing services to taxonomists for standard genome sequencing and annotation.</title>
        <authorList>
            <consortium name="The Broad Institute Genomics Platform"/>
            <consortium name="The Broad Institute Genome Sequencing Center for Infectious Disease"/>
            <person name="Wu L."/>
            <person name="Ma J."/>
        </authorList>
    </citation>
    <scope>NUCLEOTIDE SEQUENCE [LARGE SCALE GENOMIC DNA]</scope>
    <source>
        <strain evidence="10">CCM 8702</strain>
    </source>
</reference>
<evidence type="ECO:0000256" key="2">
    <source>
        <dbReference type="ARBA" id="ARBA00007935"/>
    </source>
</evidence>
<dbReference type="CDD" id="cd06550">
    <property type="entry name" value="TM_ABC_iron-siderophores_like"/>
    <property type="match status" value="1"/>
</dbReference>
<evidence type="ECO:0000256" key="8">
    <source>
        <dbReference type="SAM" id="Phobius"/>
    </source>
</evidence>
<feature type="transmembrane region" description="Helical" evidence="8">
    <location>
        <begin position="6"/>
        <end position="26"/>
    </location>
</feature>
<feature type="transmembrane region" description="Helical" evidence="8">
    <location>
        <begin position="132"/>
        <end position="149"/>
    </location>
</feature>
<dbReference type="SUPFAM" id="SSF81345">
    <property type="entry name" value="ABC transporter involved in vitamin B12 uptake, BtuC"/>
    <property type="match status" value="1"/>
</dbReference>
<feature type="transmembrane region" description="Helical" evidence="8">
    <location>
        <begin position="100"/>
        <end position="120"/>
    </location>
</feature>
<comment type="caution">
    <text evidence="9">The sequence shown here is derived from an EMBL/GenBank/DDBJ whole genome shotgun (WGS) entry which is preliminary data.</text>
</comment>
<keyword evidence="10" id="KW-1185">Reference proteome</keyword>
<sequence length="351" mass="36976">MIRRLGGYGGAGVLLLLLSLIFTLRIGSVELPAGRIFSILMHELPGIGKWFPRIWDAGEAQIVLKVRLPRIVLAALVGAALAVAGAAFQGVLRNPLADPFTLGVSSGSSLGAALIIFFGLRTALLGQWTLPLTAFVTGALTLAIVLALARDRGKLPIYGLLLAGVVMQSFLGAIVTFLSALSDRPVNEILFWTMGSLNLRGWSYSLVLLPYVLIGGMFLWANAGAMNLFALGERRAGQLGLNTERTKMTVLLVATLVTAAAVSVSGVIGFVGLIVPHMIRLIAGPDYRLLVPLSALGGALFLMWADTLARSLLGGTEIPLGVITAFAGAPFFALLLQRSKRGKGGYGSWTG</sequence>
<keyword evidence="3" id="KW-0813">Transport</keyword>
<feature type="transmembrane region" description="Helical" evidence="8">
    <location>
        <begin position="317"/>
        <end position="336"/>
    </location>
</feature>
<name>A0ABQ1ZTS0_9BACL</name>
<dbReference type="EMBL" id="BMDD01000002">
    <property type="protein sequence ID" value="GGH75442.1"/>
    <property type="molecule type" value="Genomic_DNA"/>
</dbReference>
<feature type="transmembrane region" description="Helical" evidence="8">
    <location>
        <begin position="287"/>
        <end position="305"/>
    </location>
</feature>
<protein>
    <submittedName>
        <fullName evidence="9">Corrinoid ABC transporter permease</fullName>
    </submittedName>
</protein>
<feature type="transmembrane region" description="Helical" evidence="8">
    <location>
        <begin position="250"/>
        <end position="275"/>
    </location>
</feature>
<dbReference type="Pfam" id="PF01032">
    <property type="entry name" value="FecCD"/>
    <property type="match status" value="1"/>
</dbReference>
<evidence type="ECO:0000256" key="6">
    <source>
        <dbReference type="ARBA" id="ARBA00022989"/>
    </source>
</evidence>
<comment type="similarity">
    <text evidence="2">Belongs to the binding-protein-dependent transport system permease family. FecCD subfamily.</text>
</comment>
<evidence type="ECO:0000256" key="3">
    <source>
        <dbReference type="ARBA" id="ARBA00022448"/>
    </source>
</evidence>
<dbReference type="Proteomes" id="UP000605427">
    <property type="component" value="Unassembled WGS sequence"/>
</dbReference>
<accession>A0ABQ1ZTS0</accession>
<feature type="transmembrane region" description="Helical" evidence="8">
    <location>
        <begin position="155"/>
        <end position="181"/>
    </location>
</feature>
<proteinExistence type="inferred from homology"/>
<feature type="transmembrane region" description="Helical" evidence="8">
    <location>
        <begin position="202"/>
        <end position="230"/>
    </location>
</feature>
<evidence type="ECO:0000256" key="1">
    <source>
        <dbReference type="ARBA" id="ARBA00004651"/>
    </source>
</evidence>
<evidence type="ECO:0000256" key="7">
    <source>
        <dbReference type="ARBA" id="ARBA00023136"/>
    </source>
</evidence>
<evidence type="ECO:0000256" key="4">
    <source>
        <dbReference type="ARBA" id="ARBA00022475"/>
    </source>
</evidence>
<keyword evidence="6 8" id="KW-1133">Transmembrane helix</keyword>
<organism evidence="9 10">
    <name type="scientific">Saccharibacillus endophyticus</name>
    <dbReference type="NCBI Taxonomy" id="2060666"/>
    <lineage>
        <taxon>Bacteria</taxon>
        <taxon>Bacillati</taxon>
        <taxon>Bacillota</taxon>
        <taxon>Bacilli</taxon>
        <taxon>Bacillales</taxon>
        <taxon>Paenibacillaceae</taxon>
        <taxon>Saccharibacillus</taxon>
    </lineage>
</organism>
<evidence type="ECO:0000256" key="5">
    <source>
        <dbReference type="ARBA" id="ARBA00022692"/>
    </source>
</evidence>
<dbReference type="InterPro" id="IPR037294">
    <property type="entry name" value="ABC_BtuC-like"/>
</dbReference>
<keyword evidence="4" id="KW-1003">Cell membrane</keyword>
<evidence type="ECO:0000313" key="10">
    <source>
        <dbReference type="Proteomes" id="UP000605427"/>
    </source>
</evidence>
<gene>
    <name evidence="9" type="ORF">GCM10007362_16510</name>
</gene>
<evidence type="ECO:0000313" key="9">
    <source>
        <dbReference type="EMBL" id="GGH75442.1"/>
    </source>
</evidence>
<comment type="subcellular location">
    <subcellularLocation>
        <location evidence="1">Cell membrane</location>
        <topology evidence="1">Multi-pass membrane protein</topology>
    </subcellularLocation>
</comment>
<keyword evidence="5 8" id="KW-0812">Transmembrane</keyword>
<dbReference type="PANTHER" id="PTHR30472">
    <property type="entry name" value="FERRIC ENTEROBACTIN TRANSPORT SYSTEM PERMEASE PROTEIN"/>
    <property type="match status" value="1"/>
</dbReference>
<dbReference type="Gene3D" id="1.10.3470.10">
    <property type="entry name" value="ABC transporter involved in vitamin B12 uptake, BtuC"/>
    <property type="match status" value="1"/>
</dbReference>
<dbReference type="RefSeq" id="WP_172242106.1">
    <property type="nucleotide sequence ID" value="NZ_BMDD01000002.1"/>
</dbReference>
<keyword evidence="7 8" id="KW-0472">Membrane</keyword>
<dbReference type="PANTHER" id="PTHR30472:SF25">
    <property type="entry name" value="ABC TRANSPORTER PERMEASE PROTEIN MJ0876-RELATED"/>
    <property type="match status" value="1"/>
</dbReference>
<feature type="transmembrane region" description="Helical" evidence="8">
    <location>
        <begin position="71"/>
        <end position="88"/>
    </location>
</feature>